<accession>X1S529</accession>
<dbReference type="EMBL" id="BARW01022608">
    <property type="protein sequence ID" value="GAI88157.1"/>
    <property type="molecule type" value="Genomic_DNA"/>
</dbReference>
<reference evidence="1" key="1">
    <citation type="journal article" date="2014" name="Front. Microbiol.">
        <title>High frequency of phylogenetically diverse reductive dehalogenase-homologous genes in deep subseafloor sedimentary metagenomes.</title>
        <authorList>
            <person name="Kawai M."/>
            <person name="Futagami T."/>
            <person name="Toyoda A."/>
            <person name="Takaki Y."/>
            <person name="Nishi S."/>
            <person name="Hori S."/>
            <person name="Arai W."/>
            <person name="Tsubouchi T."/>
            <person name="Morono Y."/>
            <person name="Uchiyama I."/>
            <person name="Ito T."/>
            <person name="Fujiyama A."/>
            <person name="Inagaki F."/>
            <person name="Takami H."/>
        </authorList>
    </citation>
    <scope>NUCLEOTIDE SEQUENCE</scope>
    <source>
        <strain evidence="1">Expedition CK06-06</strain>
    </source>
</reference>
<dbReference type="AlphaFoldDB" id="X1S529"/>
<gene>
    <name evidence="1" type="ORF">S12H4_37681</name>
</gene>
<name>X1S529_9ZZZZ</name>
<proteinExistence type="predicted"/>
<evidence type="ECO:0008006" key="2">
    <source>
        <dbReference type="Google" id="ProtNLM"/>
    </source>
</evidence>
<sequence length="267" mass="30142">VLPSSLDILAELEANSPHQATELVAEILAAKDLPGNSITEFREAREVFHRHLNSIPEEFEDYLASLPEDYQMRQLYARTRVALTEEITLARLADESVEKILTLRLPDVVFLLFNVGWKQITAVFVDMACGKVVACGFRKHDLTKLHQEYQQSLLSAGSLPDPGPVTRKAVDRLLAGYEKILGPLLEGFLPYLKDRHLKIFPRLQMNTVPLHAMKIGCKRLIEHCQVSYGLSLGLFLEMHMGDADSEGIRIMTVYDDQRAPLFEGILM</sequence>
<evidence type="ECO:0000313" key="1">
    <source>
        <dbReference type="EMBL" id="GAI88157.1"/>
    </source>
</evidence>
<feature type="non-terminal residue" evidence="1">
    <location>
        <position position="1"/>
    </location>
</feature>
<comment type="caution">
    <text evidence="1">The sequence shown here is derived from an EMBL/GenBank/DDBJ whole genome shotgun (WGS) entry which is preliminary data.</text>
</comment>
<feature type="non-terminal residue" evidence="1">
    <location>
        <position position="267"/>
    </location>
</feature>
<organism evidence="1">
    <name type="scientific">marine sediment metagenome</name>
    <dbReference type="NCBI Taxonomy" id="412755"/>
    <lineage>
        <taxon>unclassified sequences</taxon>
        <taxon>metagenomes</taxon>
        <taxon>ecological metagenomes</taxon>
    </lineage>
</organism>
<protein>
    <recommendedName>
        <fullName evidence="2">CHAT domain-containing protein</fullName>
    </recommendedName>
</protein>